<name>A0A420ZB14_UNCK3</name>
<gene>
    <name evidence="1" type="ORF">DRH29_05640</name>
</gene>
<protein>
    <submittedName>
        <fullName evidence="1">Uncharacterized protein</fullName>
    </submittedName>
</protein>
<evidence type="ECO:0000313" key="1">
    <source>
        <dbReference type="EMBL" id="RLC35855.1"/>
    </source>
</evidence>
<dbReference type="Pfam" id="PF10899">
    <property type="entry name" value="AbiGi"/>
    <property type="match status" value="1"/>
</dbReference>
<dbReference type="InterPro" id="IPR021223">
    <property type="entry name" value="AbiGi"/>
</dbReference>
<dbReference type="EMBL" id="QMNG01000111">
    <property type="protein sequence ID" value="RLC35855.1"/>
    <property type="molecule type" value="Genomic_DNA"/>
</dbReference>
<proteinExistence type="predicted"/>
<reference evidence="1 2" key="1">
    <citation type="submission" date="2018-06" db="EMBL/GenBank/DDBJ databases">
        <title>Extensive metabolic versatility and redundancy in microbially diverse, dynamic hydrothermal sediments.</title>
        <authorList>
            <person name="Dombrowski N."/>
            <person name="Teske A."/>
            <person name="Baker B.J."/>
        </authorList>
    </citation>
    <scope>NUCLEOTIDE SEQUENCE [LARGE SCALE GENOMIC DNA]</scope>
    <source>
        <strain evidence="1">B79_G16</strain>
    </source>
</reference>
<dbReference type="Proteomes" id="UP000281261">
    <property type="component" value="Unassembled WGS sequence"/>
</dbReference>
<organism evidence="1 2">
    <name type="scientific">candidate division Kazan bacterium</name>
    <dbReference type="NCBI Taxonomy" id="2202143"/>
    <lineage>
        <taxon>Bacteria</taxon>
        <taxon>Bacteria division Kazan-3B-28</taxon>
    </lineage>
</organism>
<accession>A0A420ZB14</accession>
<dbReference type="AlphaFoldDB" id="A0A420ZB14"/>
<comment type="caution">
    <text evidence="1">The sequence shown here is derived from an EMBL/GenBank/DDBJ whole genome shotgun (WGS) entry which is preliminary data.</text>
</comment>
<evidence type="ECO:0000313" key="2">
    <source>
        <dbReference type="Proteomes" id="UP000281261"/>
    </source>
</evidence>
<sequence>MTISASQNYISEELTHFVGAKLNDDNSRYHLLLEILRSGCLSNSKENAVLPSGMTQLEINESAKLSENEMYIPQMVCFCDIPIDQLSIHVSKYGKFGIGFSKDFIVRNGGIPVHYIPKEAPESTSISKGQFYDTKAVDFMNYWQNSKGNMKEVMTEIHTFLAYNVFAYVKFFDHFLPDDDPGNYYFEREWRILGNLEFTDANVKRVFVPREFEKRFQKDCPHYCDRIYLL</sequence>